<dbReference type="SMART" id="SM00422">
    <property type="entry name" value="HTH_MERR"/>
    <property type="match status" value="1"/>
</dbReference>
<evidence type="ECO:0000256" key="2">
    <source>
        <dbReference type="ARBA" id="ARBA00023015"/>
    </source>
</evidence>
<reference evidence="8" key="1">
    <citation type="journal article" date="2019" name="Int. J. Syst. Evol. Microbiol.">
        <title>The Global Catalogue of Microorganisms (GCM) 10K type strain sequencing project: providing services to taxonomists for standard genome sequencing and annotation.</title>
        <authorList>
            <consortium name="The Broad Institute Genomics Platform"/>
            <consortium name="The Broad Institute Genome Sequencing Center for Infectious Disease"/>
            <person name="Wu L."/>
            <person name="Ma J."/>
        </authorList>
    </citation>
    <scope>NUCLEOTIDE SEQUENCE [LARGE SCALE GENOMIC DNA]</scope>
    <source>
        <strain evidence="8">CCM 8937</strain>
    </source>
</reference>
<dbReference type="InterPro" id="IPR047057">
    <property type="entry name" value="MerR_fam"/>
</dbReference>
<comment type="caution">
    <text evidence="7">The sequence shown here is derived from an EMBL/GenBank/DDBJ whole genome shotgun (WGS) entry which is preliminary data.</text>
</comment>
<gene>
    <name evidence="7" type="ORF">ACFQ4R_05290</name>
</gene>
<keyword evidence="8" id="KW-1185">Reference proteome</keyword>
<evidence type="ECO:0000256" key="4">
    <source>
        <dbReference type="ARBA" id="ARBA00023163"/>
    </source>
</evidence>
<keyword evidence="2" id="KW-0805">Transcription regulation</keyword>
<evidence type="ECO:0000259" key="6">
    <source>
        <dbReference type="PROSITE" id="PS50937"/>
    </source>
</evidence>
<protein>
    <submittedName>
        <fullName evidence="7">MerR family transcriptional regulator</fullName>
    </submittedName>
</protein>
<evidence type="ECO:0000256" key="5">
    <source>
        <dbReference type="SAM" id="Coils"/>
    </source>
</evidence>
<dbReference type="InterPro" id="IPR000551">
    <property type="entry name" value="MerR-type_HTH_dom"/>
</dbReference>
<dbReference type="EMBL" id="JBHTOH010000033">
    <property type="protein sequence ID" value="MFD1411022.1"/>
    <property type="molecule type" value="Genomic_DNA"/>
</dbReference>
<evidence type="ECO:0000256" key="1">
    <source>
        <dbReference type="ARBA" id="ARBA00022491"/>
    </source>
</evidence>
<dbReference type="PANTHER" id="PTHR30204">
    <property type="entry name" value="REDOX-CYCLING DRUG-SENSING TRANSCRIPTIONAL ACTIVATOR SOXR"/>
    <property type="match status" value="1"/>
</dbReference>
<dbReference type="PROSITE" id="PS50937">
    <property type="entry name" value="HTH_MERR_2"/>
    <property type="match status" value="1"/>
</dbReference>
<keyword evidence="4" id="KW-0804">Transcription</keyword>
<evidence type="ECO:0000313" key="8">
    <source>
        <dbReference type="Proteomes" id="UP001597191"/>
    </source>
</evidence>
<sequence length="266" mass="30570">MGKYFSIGETAKKVQTTIETLRYYDRIGLVKPSKKDNLTNYRYYTKQDIVRINTVLALKQMDLPLHKIKQVLEFTDLEQIIVFLNNAEKKADQKMADLKDSKKKIQRAKQDYEKSLRARSSATGINVKQLVLRVILLSDTLKTPTVDNLWHYLDNFYAQLPPQQKEQFSFAEIAGIYTENNVSSMFAVCLNYPNIPELKTLPAGNYLCANCTAENRLETIAKLSQIAQDKYGSQPQFIVQQIMISGILQWHYQIQIYVGKSAIKAD</sequence>
<keyword evidence="1" id="KW-0678">Repressor</keyword>
<feature type="coiled-coil region" evidence="5">
    <location>
        <begin position="84"/>
        <end position="118"/>
    </location>
</feature>
<feature type="domain" description="HTH merR-type" evidence="6">
    <location>
        <begin position="4"/>
        <end position="74"/>
    </location>
</feature>
<dbReference type="PANTHER" id="PTHR30204:SF69">
    <property type="entry name" value="MERR-FAMILY TRANSCRIPTIONAL REGULATOR"/>
    <property type="match status" value="1"/>
</dbReference>
<accession>A0ABW4BNJ1</accession>
<dbReference type="InterPro" id="IPR009061">
    <property type="entry name" value="DNA-bd_dom_put_sf"/>
</dbReference>
<dbReference type="Gene3D" id="1.10.1660.10">
    <property type="match status" value="1"/>
</dbReference>
<keyword evidence="3" id="KW-0238">DNA-binding</keyword>
<evidence type="ECO:0000256" key="3">
    <source>
        <dbReference type="ARBA" id="ARBA00023125"/>
    </source>
</evidence>
<keyword evidence="5" id="KW-0175">Coiled coil</keyword>
<evidence type="ECO:0000313" key="7">
    <source>
        <dbReference type="EMBL" id="MFD1411022.1"/>
    </source>
</evidence>
<dbReference type="Proteomes" id="UP001597191">
    <property type="component" value="Unassembled WGS sequence"/>
</dbReference>
<dbReference type="RefSeq" id="WP_125650179.1">
    <property type="nucleotide sequence ID" value="NZ_JBHTOH010000033.1"/>
</dbReference>
<name>A0ABW4BNJ1_9LACO</name>
<proteinExistence type="predicted"/>
<dbReference type="SUPFAM" id="SSF46955">
    <property type="entry name" value="Putative DNA-binding domain"/>
    <property type="match status" value="1"/>
</dbReference>
<organism evidence="7 8">
    <name type="scientific">Lapidilactobacillus gannanensis</name>
    <dbReference type="NCBI Taxonomy" id="2486002"/>
    <lineage>
        <taxon>Bacteria</taxon>
        <taxon>Bacillati</taxon>
        <taxon>Bacillota</taxon>
        <taxon>Bacilli</taxon>
        <taxon>Lactobacillales</taxon>
        <taxon>Lactobacillaceae</taxon>
        <taxon>Lapidilactobacillus</taxon>
    </lineage>
</organism>
<dbReference type="Pfam" id="PF13411">
    <property type="entry name" value="MerR_1"/>
    <property type="match status" value="1"/>
</dbReference>